<dbReference type="SMART" id="SM00066">
    <property type="entry name" value="GAL4"/>
    <property type="match status" value="1"/>
</dbReference>
<dbReference type="Proteomes" id="UP000785200">
    <property type="component" value="Unassembled WGS sequence"/>
</dbReference>
<comment type="subcellular location">
    <subcellularLocation>
        <location evidence="1">Nucleus</location>
    </subcellularLocation>
</comment>
<dbReference type="PROSITE" id="PS00463">
    <property type="entry name" value="ZN2_CY6_FUNGAL_1"/>
    <property type="match status" value="1"/>
</dbReference>
<keyword evidence="4" id="KW-0812">Transmembrane</keyword>
<proteinExistence type="predicted"/>
<accession>A0A9P6SNV0</accession>
<dbReference type="Pfam" id="PF11951">
    <property type="entry name" value="Fungal_trans_2"/>
    <property type="match status" value="1"/>
</dbReference>
<dbReference type="GO" id="GO:0045944">
    <property type="term" value="P:positive regulation of transcription by RNA polymerase II"/>
    <property type="evidence" value="ECO:0007669"/>
    <property type="project" value="TreeGrafter"/>
</dbReference>
<feature type="transmembrane region" description="Helical" evidence="4">
    <location>
        <begin position="542"/>
        <end position="561"/>
    </location>
</feature>
<dbReference type="AlphaFoldDB" id="A0A9P6SNV0"/>
<reference evidence="6" key="1">
    <citation type="submission" date="2019-07" db="EMBL/GenBank/DDBJ databases">
        <title>Hyphodiscus hymeniophilus genome sequencing and assembly.</title>
        <authorList>
            <person name="Kramer G."/>
            <person name="Nodwell J."/>
        </authorList>
    </citation>
    <scope>NUCLEOTIDE SEQUENCE</scope>
    <source>
        <strain evidence="6">ATCC 34498</strain>
    </source>
</reference>
<dbReference type="InterPro" id="IPR036864">
    <property type="entry name" value="Zn2-C6_fun-type_DNA-bd_sf"/>
</dbReference>
<dbReference type="PANTHER" id="PTHR37534">
    <property type="entry name" value="TRANSCRIPTIONAL ACTIVATOR PROTEIN UGA3"/>
    <property type="match status" value="1"/>
</dbReference>
<dbReference type="EMBL" id="VNKQ01000016">
    <property type="protein sequence ID" value="KAG0646244.1"/>
    <property type="molecule type" value="Genomic_DNA"/>
</dbReference>
<protein>
    <submittedName>
        <fullName evidence="6">Pestheic acid cluster transcriptional regulator 3</fullName>
    </submittedName>
</protein>
<sequence>MNGTLKSKQGCWTCRLRRKKCDERPHTCSTCESLTIPCYGYGSKPDWVRPLPEFKSYSIVWTERLETVSEAVDGKGVLEQPSDFLITVMDNGAREKEMANNIKQIVKKTSRQKGRLGISMSGFKGRSVAVSDSDPGGVKIAPKPMDVNFSSARVVTKGLTPPLTDTNSGSSPRSSDSAESPHNQPEALSWLSAVKSEEAVLLMHFIDIIFPLQYPMYRPSIIEGGRGWLLSLLLRTKPLYHASLALSAYHRGTALLASHHGACSAFSTVSQEQLLSLCLSEFRQAIRDAGAWIGEAAACPSNSLGLMACAIQLIFFELFAGNREAWRIHLRATTDSFVRGYWHHSMDLGLVDSPDVLVDGKTTLVLHAGRSVPEDAGTFFFLSGVTIWLDVLSTITTGSSPRLLPYHPHAVSLDSAIKLENIMGCKNPVIQQIGLISALYEYKSQALEDGCLDIAEFDARAGKLRHELHFALAEYSLSAMELSPYSSNITSNVSNPDVHIITGIFTLAASIYLYLVVHGYQLETQELLSLVAEAMAVLQTKMPAYLIQAIICPLFIIGCAVNGKEKDFFRQVFISVAVLGSSLEHRGKILPTLEEVWRMRDATTGWTWQDTIKLLGQNLLLI</sequence>
<dbReference type="OrthoDB" id="5213892at2759"/>
<dbReference type="GO" id="GO:0000976">
    <property type="term" value="F:transcription cis-regulatory region binding"/>
    <property type="evidence" value="ECO:0007669"/>
    <property type="project" value="TreeGrafter"/>
</dbReference>
<evidence type="ECO:0000259" key="5">
    <source>
        <dbReference type="PROSITE" id="PS50048"/>
    </source>
</evidence>
<dbReference type="CDD" id="cd00067">
    <property type="entry name" value="GAL4"/>
    <property type="match status" value="1"/>
</dbReference>
<dbReference type="Pfam" id="PF00172">
    <property type="entry name" value="Zn_clus"/>
    <property type="match status" value="1"/>
</dbReference>
<feature type="compositionally biased region" description="Low complexity" evidence="3">
    <location>
        <begin position="168"/>
        <end position="180"/>
    </location>
</feature>
<evidence type="ECO:0000256" key="1">
    <source>
        <dbReference type="ARBA" id="ARBA00004123"/>
    </source>
</evidence>
<dbReference type="Gene3D" id="4.10.240.10">
    <property type="entry name" value="Zn(2)-C6 fungal-type DNA-binding domain"/>
    <property type="match status" value="1"/>
</dbReference>
<keyword evidence="4" id="KW-1133">Transmembrane helix</keyword>
<keyword evidence="7" id="KW-1185">Reference proteome</keyword>
<dbReference type="PANTHER" id="PTHR37534:SF26">
    <property type="entry name" value="TRANSCRIPTION FACTOR, PUTATIVE-RELATED"/>
    <property type="match status" value="1"/>
</dbReference>
<keyword evidence="4" id="KW-0472">Membrane</keyword>
<evidence type="ECO:0000313" key="7">
    <source>
        <dbReference type="Proteomes" id="UP000785200"/>
    </source>
</evidence>
<gene>
    <name evidence="6" type="ORF">D0Z07_8134</name>
</gene>
<dbReference type="InterPro" id="IPR021858">
    <property type="entry name" value="Fun_TF"/>
</dbReference>
<dbReference type="SUPFAM" id="SSF57701">
    <property type="entry name" value="Zn2/Cys6 DNA-binding domain"/>
    <property type="match status" value="1"/>
</dbReference>
<dbReference type="InterPro" id="IPR001138">
    <property type="entry name" value="Zn2Cys6_DnaBD"/>
</dbReference>
<dbReference type="PROSITE" id="PS50048">
    <property type="entry name" value="ZN2_CY6_FUNGAL_2"/>
    <property type="match status" value="1"/>
</dbReference>
<organism evidence="6 7">
    <name type="scientific">Hyphodiscus hymeniophilus</name>
    <dbReference type="NCBI Taxonomy" id="353542"/>
    <lineage>
        <taxon>Eukaryota</taxon>
        <taxon>Fungi</taxon>
        <taxon>Dikarya</taxon>
        <taxon>Ascomycota</taxon>
        <taxon>Pezizomycotina</taxon>
        <taxon>Leotiomycetes</taxon>
        <taxon>Helotiales</taxon>
        <taxon>Hyphodiscaceae</taxon>
        <taxon>Hyphodiscus</taxon>
    </lineage>
</organism>
<evidence type="ECO:0000256" key="3">
    <source>
        <dbReference type="SAM" id="MobiDB-lite"/>
    </source>
</evidence>
<dbReference type="GO" id="GO:0000981">
    <property type="term" value="F:DNA-binding transcription factor activity, RNA polymerase II-specific"/>
    <property type="evidence" value="ECO:0007669"/>
    <property type="project" value="InterPro"/>
</dbReference>
<evidence type="ECO:0000256" key="2">
    <source>
        <dbReference type="ARBA" id="ARBA00023242"/>
    </source>
</evidence>
<comment type="caution">
    <text evidence="6">The sequence shown here is derived from an EMBL/GenBank/DDBJ whole genome shotgun (WGS) entry which is preliminary data.</text>
</comment>
<dbReference type="GO" id="GO:0005634">
    <property type="term" value="C:nucleus"/>
    <property type="evidence" value="ECO:0007669"/>
    <property type="project" value="UniProtKB-SubCell"/>
</dbReference>
<feature type="domain" description="Zn(2)-C6 fungal-type" evidence="5">
    <location>
        <begin position="10"/>
        <end position="38"/>
    </location>
</feature>
<name>A0A9P6SNV0_9HELO</name>
<evidence type="ECO:0000256" key="4">
    <source>
        <dbReference type="SAM" id="Phobius"/>
    </source>
</evidence>
<dbReference type="GO" id="GO:0008270">
    <property type="term" value="F:zinc ion binding"/>
    <property type="evidence" value="ECO:0007669"/>
    <property type="project" value="InterPro"/>
</dbReference>
<keyword evidence="2" id="KW-0539">Nucleus</keyword>
<evidence type="ECO:0000313" key="6">
    <source>
        <dbReference type="EMBL" id="KAG0646244.1"/>
    </source>
</evidence>
<feature type="region of interest" description="Disordered" evidence="3">
    <location>
        <begin position="158"/>
        <end position="184"/>
    </location>
</feature>